<proteinExistence type="predicted"/>
<organism evidence="2 3">
    <name type="scientific">Protopolystoma xenopodis</name>
    <dbReference type="NCBI Taxonomy" id="117903"/>
    <lineage>
        <taxon>Eukaryota</taxon>
        <taxon>Metazoa</taxon>
        <taxon>Spiralia</taxon>
        <taxon>Lophotrochozoa</taxon>
        <taxon>Platyhelminthes</taxon>
        <taxon>Monogenea</taxon>
        <taxon>Polyopisthocotylea</taxon>
        <taxon>Polystomatidea</taxon>
        <taxon>Polystomatidae</taxon>
        <taxon>Protopolystoma</taxon>
    </lineage>
</organism>
<gene>
    <name evidence="2" type="ORF">PXEA_LOCUS30161</name>
</gene>
<dbReference type="Proteomes" id="UP000784294">
    <property type="component" value="Unassembled WGS sequence"/>
</dbReference>
<feature type="region of interest" description="Disordered" evidence="1">
    <location>
        <begin position="83"/>
        <end position="103"/>
    </location>
</feature>
<accession>A0A3S5CTY2</accession>
<keyword evidence="3" id="KW-1185">Reference proteome</keyword>
<feature type="compositionally biased region" description="Low complexity" evidence="1">
    <location>
        <begin position="120"/>
        <end position="134"/>
    </location>
</feature>
<evidence type="ECO:0000313" key="3">
    <source>
        <dbReference type="Proteomes" id="UP000784294"/>
    </source>
</evidence>
<comment type="caution">
    <text evidence="2">The sequence shown here is derived from an EMBL/GenBank/DDBJ whole genome shotgun (WGS) entry which is preliminary data.</text>
</comment>
<feature type="region of interest" description="Disordered" evidence="1">
    <location>
        <begin position="42"/>
        <end position="68"/>
    </location>
</feature>
<dbReference type="EMBL" id="CAAALY010252993">
    <property type="protein sequence ID" value="VEL36721.1"/>
    <property type="molecule type" value="Genomic_DNA"/>
</dbReference>
<evidence type="ECO:0000256" key="1">
    <source>
        <dbReference type="SAM" id="MobiDB-lite"/>
    </source>
</evidence>
<name>A0A3S5CTY2_9PLAT</name>
<evidence type="ECO:0000313" key="2">
    <source>
        <dbReference type="EMBL" id="VEL36721.1"/>
    </source>
</evidence>
<feature type="compositionally biased region" description="Low complexity" evidence="1">
    <location>
        <begin position="42"/>
        <end position="59"/>
    </location>
</feature>
<feature type="non-terminal residue" evidence="2">
    <location>
        <position position="230"/>
    </location>
</feature>
<dbReference type="AlphaFoldDB" id="A0A3S5CTY2"/>
<feature type="region of interest" description="Disordered" evidence="1">
    <location>
        <begin position="115"/>
        <end position="134"/>
    </location>
</feature>
<protein>
    <submittedName>
        <fullName evidence="2">Uncharacterized protein</fullName>
    </submittedName>
</protein>
<reference evidence="2" key="1">
    <citation type="submission" date="2018-11" db="EMBL/GenBank/DDBJ databases">
        <authorList>
            <consortium name="Pathogen Informatics"/>
        </authorList>
    </citation>
    <scope>NUCLEOTIDE SEQUENCE</scope>
</reference>
<sequence length="230" mass="24595">MWPQAVAAYMDRRSLASSAPFGPYCLNGIDFHSTDPSYYMSSSLSSSSSSDPQDQVPSSPRLPVGPLGLRELPAALPLSMWSSTPDAASSAASPNGLCSPQRRDVESSWCLTRGSRVDADQSSPPTSASPSSDCTTATIGPLFSASSRVLASLFPSLPSHTPKGQPSLTPNVPLSAWWNTRPLQPGMQPMDPSTVDSLSAKDVLKKESSFLDTIQTSREERLPTTAYWQE</sequence>